<name>C0QUC6_PERMH</name>
<evidence type="ECO:0000259" key="10">
    <source>
        <dbReference type="Pfam" id="PF00697"/>
    </source>
</evidence>
<dbReference type="STRING" id="123214.PERMA_0501"/>
<dbReference type="EMBL" id="CP001230">
    <property type="protein sequence ID" value="ACO03187.1"/>
    <property type="molecule type" value="Genomic_DNA"/>
</dbReference>
<comment type="catalytic activity">
    <reaction evidence="1 9">
        <text>N-(5-phospho-beta-D-ribosyl)anthranilate = 1-(2-carboxyphenylamino)-1-deoxy-D-ribulose 5-phosphate</text>
        <dbReference type="Rhea" id="RHEA:21540"/>
        <dbReference type="ChEBI" id="CHEBI:18277"/>
        <dbReference type="ChEBI" id="CHEBI:58613"/>
        <dbReference type="EC" id="5.3.1.24"/>
    </reaction>
</comment>
<sequence>MAVEFIKICGITQVEQALIVSELGATHIGVIFFEKSPRHIDIKRIREIRKSIQGKTRLVAVTVNPSEKIVEELLKTVDIVQFHGNETVEFLSKFPEDRVIKAFRIKSEKDINMMFPFFEKNYPVLIDTYKEGEYGGTGKQIDPDLARKVTQIYDRIILSGGLSPENLKRLIDHIKPYGVDASSKLEIKPGIKDLEKVERFIKIARMES</sequence>
<gene>
    <name evidence="9 11" type="primary">trpF</name>
    <name evidence="11" type="ordered locus">PERMA_0501</name>
</gene>
<dbReference type="InterPro" id="IPR013785">
    <property type="entry name" value="Aldolase_TIM"/>
</dbReference>
<dbReference type="eggNOG" id="COG0135">
    <property type="taxonomic scope" value="Bacteria"/>
</dbReference>
<evidence type="ECO:0000256" key="6">
    <source>
        <dbReference type="ARBA" id="ARBA00022822"/>
    </source>
</evidence>
<keyword evidence="8 9" id="KW-0413">Isomerase</keyword>
<evidence type="ECO:0000313" key="12">
    <source>
        <dbReference type="Proteomes" id="UP000001366"/>
    </source>
</evidence>
<dbReference type="RefSeq" id="WP_012675426.1">
    <property type="nucleotide sequence ID" value="NC_012440.1"/>
</dbReference>
<dbReference type="GO" id="GO:0004640">
    <property type="term" value="F:phosphoribosylanthranilate isomerase activity"/>
    <property type="evidence" value="ECO:0007669"/>
    <property type="project" value="UniProtKB-UniRule"/>
</dbReference>
<dbReference type="OrthoDB" id="9786954at2"/>
<dbReference type="GO" id="GO:0000162">
    <property type="term" value="P:L-tryptophan biosynthetic process"/>
    <property type="evidence" value="ECO:0007669"/>
    <property type="project" value="UniProtKB-UniRule"/>
</dbReference>
<dbReference type="InterPro" id="IPR001240">
    <property type="entry name" value="PRAI_dom"/>
</dbReference>
<evidence type="ECO:0000256" key="7">
    <source>
        <dbReference type="ARBA" id="ARBA00023141"/>
    </source>
</evidence>
<comment type="pathway">
    <text evidence="2 9">Amino-acid biosynthesis; L-tryptophan biosynthesis; L-tryptophan from chorismate: step 3/5.</text>
</comment>
<evidence type="ECO:0000256" key="8">
    <source>
        <dbReference type="ARBA" id="ARBA00023235"/>
    </source>
</evidence>
<dbReference type="InterPro" id="IPR044643">
    <property type="entry name" value="TrpF_fam"/>
</dbReference>
<keyword evidence="6 9" id="KW-0822">Tryptophan biosynthesis</keyword>
<dbReference type="HAMAP" id="MF_00135">
    <property type="entry name" value="PRAI"/>
    <property type="match status" value="1"/>
</dbReference>
<feature type="domain" description="N-(5'phosphoribosyl) anthranilate isomerase (PRAI)" evidence="10">
    <location>
        <begin position="6"/>
        <end position="202"/>
    </location>
</feature>
<dbReference type="PaxDb" id="123214-PERMA_0501"/>
<protein>
    <recommendedName>
        <fullName evidence="4 9">N-(5'-phosphoribosyl)anthranilate isomerase</fullName>
        <shortName evidence="9">PRAI</shortName>
        <ecNumber evidence="3 9">5.3.1.24</ecNumber>
    </recommendedName>
</protein>
<organism evidence="11 12">
    <name type="scientific">Persephonella marina (strain DSM 14350 / EX-H1)</name>
    <dbReference type="NCBI Taxonomy" id="123214"/>
    <lineage>
        <taxon>Bacteria</taxon>
        <taxon>Pseudomonadati</taxon>
        <taxon>Aquificota</taxon>
        <taxon>Aquificia</taxon>
        <taxon>Aquificales</taxon>
        <taxon>Hydrogenothermaceae</taxon>
        <taxon>Persephonella</taxon>
    </lineage>
</organism>
<dbReference type="CDD" id="cd00405">
    <property type="entry name" value="PRAI"/>
    <property type="match status" value="1"/>
</dbReference>
<dbReference type="PANTHER" id="PTHR42894:SF1">
    <property type="entry name" value="N-(5'-PHOSPHORIBOSYL)ANTHRANILATE ISOMERASE"/>
    <property type="match status" value="1"/>
</dbReference>
<dbReference type="AlphaFoldDB" id="C0QUC6"/>
<evidence type="ECO:0000256" key="5">
    <source>
        <dbReference type="ARBA" id="ARBA00022605"/>
    </source>
</evidence>
<dbReference type="SUPFAM" id="SSF51366">
    <property type="entry name" value="Ribulose-phoshate binding barrel"/>
    <property type="match status" value="1"/>
</dbReference>
<dbReference type="PANTHER" id="PTHR42894">
    <property type="entry name" value="N-(5'-PHOSPHORIBOSYL)ANTHRANILATE ISOMERASE"/>
    <property type="match status" value="1"/>
</dbReference>
<dbReference type="Gene3D" id="3.20.20.70">
    <property type="entry name" value="Aldolase class I"/>
    <property type="match status" value="1"/>
</dbReference>
<keyword evidence="7 9" id="KW-0057">Aromatic amino acid biosynthesis</keyword>
<dbReference type="InterPro" id="IPR011060">
    <property type="entry name" value="RibuloseP-bd_barrel"/>
</dbReference>
<comment type="similarity">
    <text evidence="9">Belongs to the TrpF family.</text>
</comment>
<evidence type="ECO:0000256" key="2">
    <source>
        <dbReference type="ARBA" id="ARBA00004664"/>
    </source>
</evidence>
<dbReference type="Pfam" id="PF00697">
    <property type="entry name" value="PRAI"/>
    <property type="match status" value="1"/>
</dbReference>
<keyword evidence="5 9" id="KW-0028">Amino-acid biosynthesis</keyword>
<dbReference type="HOGENOM" id="CLU_076364_2_0_0"/>
<reference evidence="11 12" key="1">
    <citation type="journal article" date="2009" name="J. Bacteriol.">
        <title>Complete and draft genome sequences of six members of the Aquificales.</title>
        <authorList>
            <person name="Reysenbach A.L."/>
            <person name="Hamamura N."/>
            <person name="Podar M."/>
            <person name="Griffiths E."/>
            <person name="Ferreira S."/>
            <person name="Hochstein R."/>
            <person name="Heidelberg J."/>
            <person name="Johnson J."/>
            <person name="Mead D."/>
            <person name="Pohorille A."/>
            <person name="Sarmiento M."/>
            <person name="Schweighofer K."/>
            <person name="Seshadri R."/>
            <person name="Voytek M.A."/>
        </authorList>
    </citation>
    <scope>NUCLEOTIDE SEQUENCE [LARGE SCALE GENOMIC DNA]</scope>
    <source>
        <strain evidence="12">DSM 14350 / EX-H1</strain>
    </source>
</reference>
<dbReference type="Proteomes" id="UP000001366">
    <property type="component" value="Chromosome"/>
</dbReference>
<evidence type="ECO:0000256" key="3">
    <source>
        <dbReference type="ARBA" id="ARBA00012572"/>
    </source>
</evidence>
<evidence type="ECO:0000256" key="1">
    <source>
        <dbReference type="ARBA" id="ARBA00001164"/>
    </source>
</evidence>
<dbReference type="UniPathway" id="UPA00035">
    <property type="reaction ID" value="UER00042"/>
</dbReference>
<dbReference type="EC" id="5.3.1.24" evidence="3 9"/>
<keyword evidence="12" id="KW-1185">Reference proteome</keyword>
<evidence type="ECO:0000256" key="4">
    <source>
        <dbReference type="ARBA" id="ARBA00022272"/>
    </source>
</evidence>
<accession>C0QUC6</accession>
<dbReference type="KEGG" id="pmx:PERMA_0501"/>
<proteinExistence type="inferred from homology"/>
<evidence type="ECO:0000256" key="9">
    <source>
        <dbReference type="HAMAP-Rule" id="MF_00135"/>
    </source>
</evidence>
<evidence type="ECO:0000313" key="11">
    <source>
        <dbReference type="EMBL" id="ACO03187.1"/>
    </source>
</evidence>